<feature type="region of interest" description="Disordered" evidence="2">
    <location>
        <begin position="29"/>
        <end position="74"/>
    </location>
</feature>
<dbReference type="Proteomes" id="UP000694388">
    <property type="component" value="Unplaced"/>
</dbReference>
<evidence type="ECO:0000256" key="1">
    <source>
        <dbReference type="ARBA" id="ARBA00023054"/>
    </source>
</evidence>
<proteinExistence type="predicted"/>
<dbReference type="AlphaFoldDB" id="A0A8C4N757"/>
<name>A0A8C4N757_EPTBU</name>
<evidence type="ECO:0000313" key="4">
    <source>
        <dbReference type="Proteomes" id="UP000694388"/>
    </source>
</evidence>
<accession>A0A8C4N757</accession>
<dbReference type="GO" id="GO:0005634">
    <property type="term" value="C:nucleus"/>
    <property type="evidence" value="ECO:0007669"/>
    <property type="project" value="TreeGrafter"/>
</dbReference>
<evidence type="ECO:0000256" key="2">
    <source>
        <dbReference type="SAM" id="MobiDB-lite"/>
    </source>
</evidence>
<dbReference type="PANTHER" id="PTHR15885">
    <property type="entry name" value="COILED-COIL DOMAIN-CONTAINING PROTEIN 174"/>
    <property type="match status" value="1"/>
</dbReference>
<sequence>MDKKKKIYEVNASSLVDLKAELFRKQQQFQQQRPSETPVVILAPQTAAKKPNTRKEKNPRVQQRAERDTQEDIEEEMTIEKAKAKLEAKAKLYERLEKGALPGKPE</sequence>
<evidence type="ECO:0000313" key="3">
    <source>
        <dbReference type="Ensembl" id="ENSEBUP00000002168.1"/>
    </source>
</evidence>
<feature type="compositionally biased region" description="Basic and acidic residues" evidence="2">
    <location>
        <begin position="53"/>
        <end position="70"/>
    </location>
</feature>
<protein>
    <submittedName>
        <fullName evidence="3">Uncharacterized protein</fullName>
    </submittedName>
</protein>
<keyword evidence="1" id="KW-0175">Coiled coil</keyword>
<reference evidence="3" key="1">
    <citation type="submission" date="2025-08" db="UniProtKB">
        <authorList>
            <consortium name="Ensembl"/>
        </authorList>
    </citation>
    <scope>IDENTIFICATION</scope>
</reference>
<keyword evidence="4" id="KW-1185">Reference proteome</keyword>
<dbReference type="InterPro" id="IPR025066">
    <property type="entry name" value="CCDC174-like"/>
</dbReference>
<dbReference type="PANTHER" id="PTHR15885:SF1">
    <property type="entry name" value="COILED-COIL DOMAIN-CONTAINING PROTEIN 174"/>
    <property type="match status" value="1"/>
</dbReference>
<dbReference type="Ensembl" id="ENSEBUT00000002515.1">
    <property type="protein sequence ID" value="ENSEBUP00000002168.1"/>
    <property type="gene ID" value="ENSEBUG00000001706.1"/>
</dbReference>
<organism evidence="3 4">
    <name type="scientific">Eptatretus burgeri</name>
    <name type="common">Inshore hagfish</name>
    <dbReference type="NCBI Taxonomy" id="7764"/>
    <lineage>
        <taxon>Eukaryota</taxon>
        <taxon>Metazoa</taxon>
        <taxon>Chordata</taxon>
        <taxon>Craniata</taxon>
        <taxon>Vertebrata</taxon>
        <taxon>Cyclostomata</taxon>
        <taxon>Myxini</taxon>
        <taxon>Myxiniformes</taxon>
        <taxon>Myxinidae</taxon>
        <taxon>Eptatretinae</taxon>
        <taxon>Eptatretus</taxon>
    </lineage>
</organism>
<reference evidence="3" key="2">
    <citation type="submission" date="2025-09" db="UniProtKB">
        <authorList>
            <consortium name="Ensembl"/>
        </authorList>
    </citation>
    <scope>IDENTIFICATION</scope>
</reference>